<evidence type="ECO:0000256" key="1">
    <source>
        <dbReference type="SAM" id="Phobius"/>
    </source>
</evidence>
<keyword evidence="1" id="KW-0472">Membrane</keyword>
<keyword evidence="3" id="KW-1185">Reference proteome</keyword>
<dbReference type="InParanoid" id="A0A6C2YTW6"/>
<proteinExistence type="predicted"/>
<evidence type="ECO:0000313" key="2">
    <source>
        <dbReference type="EMBL" id="VIP05188.1"/>
    </source>
</evidence>
<keyword evidence="1" id="KW-0812">Transmembrane</keyword>
<protein>
    <submittedName>
        <fullName evidence="2">Uncharacterized protein</fullName>
    </submittedName>
</protein>
<gene>
    <name evidence="2" type="ORF">GMBLW1_40050</name>
</gene>
<evidence type="ECO:0000313" key="3">
    <source>
        <dbReference type="Proteomes" id="UP000464378"/>
    </source>
</evidence>
<dbReference type="Proteomes" id="UP000464378">
    <property type="component" value="Chromosome"/>
</dbReference>
<reference evidence="2" key="1">
    <citation type="submission" date="2019-04" db="EMBL/GenBank/DDBJ databases">
        <authorList>
            <consortium name="Science for Life Laboratories"/>
        </authorList>
    </citation>
    <scope>NUCLEOTIDE SEQUENCE</scope>
    <source>
        <strain evidence="2">MBLW1</strain>
    </source>
</reference>
<keyword evidence="1" id="KW-1133">Transmembrane helix</keyword>
<dbReference type="AlphaFoldDB" id="A0A6C2YTW6"/>
<dbReference type="EMBL" id="LR593887">
    <property type="protein sequence ID" value="VTS07732.1"/>
    <property type="molecule type" value="Genomic_DNA"/>
</dbReference>
<sequence length="83" mass="9301">MDVNEVERLVKSSIRPQVIALLVAVMIWGFPCRKARSRAMSVRRPSSKRLNSESRTCHVKTSMIPLKSNPYLDTTGSTKRGAV</sequence>
<name>A0A6C2YTW6_9BACT</name>
<feature type="transmembrane region" description="Helical" evidence="1">
    <location>
        <begin position="12"/>
        <end position="30"/>
    </location>
</feature>
<organism evidence="2">
    <name type="scientific">Tuwongella immobilis</name>
    <dbReference type="NCBI Taxonomy" id="692036"/>
    <lineage>
        <taxon>Bacteria</taxon>
        <taxon>Pseudomonadati</taxon>
        <taxon>Planctomycetota</taxon>
        <taxon>Planctomycetia</taxon>
        <taxon>Gemmatales</taxon>
        <taxon>Gemmataceae</taxon>
        <taxon>Tuwongella</taxon>
    </lineage>
</organism>
<accession>A0A6C2YTW6</accession>
<dbReference type="KEGG" id="tim:GMBLW1_40050"/>
<dbReference type="EMBL" id="LR586016">
    <property type="protein sequence ID" value="VIP05188.1"/>
    <property type="molecule type" value="Genomic_DNA"/>
</dbReference>